<evidence type="ECO:0000313" key="5">
    <source>
        <dbReference type="Proteomes" id="UP000022910"/>
    </source>
</evidence>
<gene>
    <name evidence="4" type="ORF">RirG_145350</name>
</gene>
<dbReference type="PANTHER" id="PTHR24418">
    <property type="entry name" value="TYROSINE-PROTEIN KINASE"/>
    <property type="match status" value="1"/>
</dbReference>
<dbReference type="InterPro" id="IPR001245">
    <property type="entry name" value="Ser-Thr/Tyr_kinase_cat_dom"/>
</dbReference>
<accession>A0A015KW01</accession>
<proteinExistence type="predicted"/>
<name>A0A015KW01_RHIIW</name>
<dbReference type="Proteomes" id="UP000022910">
    <property type="component" value="Unassembled WGS sequence"/>
</dbReference>
<dbReference type="OrthoDB" id="2352004at2759"/>
<dbReference type="EMBL" id="JEMT01023625">
    <property type="protein sequence ID" value="EXX64171.1"/>
    <property type="molecule type" value="Genomic_DNA"/>
</dbReference>
<evidence type="ECO:0000256" key="1">
    <source>
        <dbReference type="ARBA" id="ARBA00022741"/>
    </source>
</evidence>
<dbReference type="InterPro" id="IPR011009">
    <property type="entry name" value="Kinase-like_dom_sf"/>
</dbReference>
<dbReference type="PROSITE" id="PS50011">
    <property type="entry name" value="PROTEIN_KINASE_DOM"/>
    <property type="match status" value="1"/>
</dbReference>
<keyword evidence="2" id="KW-0067">ATP-binding</keyword>
<organism evidence="4 5">
    <name type="scientific">Rhizophagus irregularis (strain DAOM 197198w)</name>
    <name type="common">Glomus intraradices</name>
    <dbReference type="NCBI Taxonomy" id="1432141"/>
    <lineage>
        <taxon>Eukaryota</taxon>
        <taxon>Fungi</taxon>
        <taxon>Fungi incertae sedis</taxon>
        <taxon>Mucoromycota</taxon>
        <taxon>Glomeromycotina</taxon>
        <taxon>Glomeromycetes</taxon>
        <taxon>Glomerales</taxon>
        <taxon>Glomeraceae</taxon>
        <taxon>Rhizophagus</taxon>
    </lineage>
</organism>
<dbReference type="InterPro" id="IPR050198">
    <property type="entry name" value="Non-receptor_tyrosine_kinases"/>
</dbReference>
<keyword evidence="5" id="KW-1185">Reference proteome</keyword>
<feature type="domain" description="Protein kinase" evidence="3">
    <location>
        <begin position="1491"/>
        <end position="1769"/>
    </location>
</feature>
<evidence type="ECO:0000256" key="2">
    <source>
        <dbReference type="ARBA" id="ARBA00022840"/>
    </source>
</evidence>
<evidence type="ECO:0000313" key="4">
    <source>
        <dbReference type="EMBL" id="EXX64171.1"/>
    </source>
</evidence>
<reference evidence="4 5" key="1">
    <citation type="submission" date="2014-02" db="EMBL/GenBank/DDBJ databases">
        <title>Single nucleus genome sequencing reveals high similarity among nuclei of an endomycorrhizal fungus.</title>
        <authorList>
            <person name="Lin K."/>
            <person name="Geurts R."/>
            <person name="Zhang Z."/>
            <person name="Limpens E."/>
            <person name="Saunders D.G."/>
            <person name="Mu D."/>
            <person name="Pang E."/>
            <person name="Cao H."/>
            <person name="Cha H."/>
            <person name="Lin T."/>
            <person name="Zhou Q."/>
            <person name="Shang Y."/>
            <person name="Li Y."/>
            <person name="Ivanov S."/>
            <person name="Sharma T."/>
            <person name="Velzen R.V."/>
            <person name="Ruijter N.D."/>
            <person name="Aanen D.K."/>
            <person name="Win J."/>
            <person name="Kamoun S."/>
            <person name="Bisseling T."/>
            <person name="Huang S."/>
        </authorList>
    </citation>
    <scope>NUCLEOTIDE SEQUENCE [LARGE SCALE GENOMIC DNA]</scope>
    <source>
        <strain evidence="5">DAOM197198w</strain>
    </source>
</reference>
<evidence type="ECO:0000259" key="3">
    <source>
        <dbReference type="PROSITE" id="PS50011"/>
    </source>
</evidence>
<dbReference type="Pfam" id="PF07714">
    <property type="entry name" value="PK_Tyr_Ser-Thr"/>
    <property type="match status" value="1"/>
</dbReference>
<dbReference type="GO" id="GO:0004672">
    <property type="term" value="F:protein kinase activity"/>
    <property type="evidence" value="ECO:0007669"/>
    <property type="project" value="InterPro"/>
</dbReference>
<dbReference type="SUPFAM" id="SSF56112">
    <property type="entry name" value="Protein kinase-like (PK-like)"/>
    <property type="match status" value="1"/>
</dbReference>
<dbReference type="GO" id="GO:0005524">
    <property type="term" value="F:ATP binding"/>
    <property type="evidence" value="ECO:0007669"/>
    <property type="project" value="UniProtKB-KW"/>
</dbReference>
<dbReference type="HOGENOM" id="CLU_000288_7_8_1"/>
<protein>
    <submittedName>
        <fullName evidence="4">Cmk1p</fullName>
    </submittedName>
</protein>
<comment type="caution">
    <text evidence="4">The sequence shown here is derived from an EMBL/GenBank/DDBJ whole genome shotgun (WGS) entry which is preliminary data.</text>
</comment>
<keyword evidence="1" id="KW-0547">Nucleotide-binding</keyword>
<dbReference type="InterPro" id="IPR000719">
    <property type="entry name" value="Prot_kinase_dom"/>
</dbReference>
<dbReference type="Gene3D" id="1.10.510.10">
    <property type="entry name" value="Transferase(Phosphotransferase) domain 1"/>
    <property type="match status" value="1"/>
</dbReference>
<sequence>MFPQNIPLTEDNILEYLETNFTNWTSGNEKINSFIKGRQLKINVYDYNDIVLEWIPYNQLNGIEEKGKNGLTTVYSAIWKDGPLYKLLNGNDYTRDSNKKVALKCLHNSQESIDFLINEAKKYSTNHRAIQVLYGISQNPDTGDFIFVQSYTINLTNWISGNEKIDDFIQERQLKINDHDDTIVLEWISYNQFNEIKETGKNGLKTIYSAIWKDGPFYKYSNSSYTRDSNKEVALKCLHNSQESIDSLINEAKKYSTSYRAFQVLYGISQNPDTGDYIFVQNYIVNLTNRISGNEKIDNFIQKRQLKINDYNDIVLEWIPYNQFNEIEELGKNDLITVYSAIWKDGPLYKKHWQDKNYTRDSTKEVVLKCLHNSQESIDSLINEAKKYPTRIRAFQLLYGISQNPDTGDYILVQNNSINLVKWISGNEKIDDFIQGRQLKINGYNDIILEWIPYNQFDEIKELGKNSLITVYSAIWKDGPLYKKYWQDESYTRDSTKEVALKCLHNSQESIDSLINEAKKYSINHNAFQVLYGISQNPDTGDYILVQNNYIWTSENEKIDDFIQERQLKINNYDDIVFEWIPYNQFNEIKETSKNGFIIVYSAIWKDGPLYKKYNQSNNYTRDSNKEVALKCLYNSQESIDSLINDAKKYPSNHKAFQALYGISQNPVTGDYILVQNNSINLVKWISGNEKIDDFIQGRQLKIDDYDDIVLEWIPYNQFNEIKEIGKNNIVTVHSAIWRNGPLYCQYNNEYTRDSNTKVSLKCLHNTQKSIDSLINEAKKYPTNHNSFQVLYGISQNPDTGDYILIQNNYIWISENKKIDDFIQRRQLKINNYNDIVLEWIPYNQFNEIKETGKNGLITVYSAIWKDGPLYKENSLSNYTRDSNKEVALKCLHSSQESIDSLINETKKYPSNHKAFQALYGISQDPNTRNYIFVQNNYIWEILEWIPYNQFNKIKEIDKNSVITVYSAIWKDGPLYKKYSYSNYTRDHNKVVSLKCLHNSQESIDILINEAKKYLTNHNSFQVLYGISQNPNTEDYILVQNNYIWISENKKIDDFIQRRQLKINNYNDIILEWIPYNQFKEIKKTGKNDHITVYSAIWKDGPLYKKYSYDSYSRDPNKEVALKCLHNSQKSIDSLINKAKKYLIKHEVFQVLYGISQNPDTGDFIFVLSNTINLTNWISGNEKIDDFIQERQLKIDDHDGDIYDSDNNIIYDNTVLEWIPYNQFNEIKETGKNGLITVYSAIWKDGPLFYNKQYENYTRDSNKEVALKFLHNSQESIDSLINEAKKYSTKTYAFQVLYGISQNPDSGDFIFIQNNCIWTSGNKKIDEFIQERQLKINDHDVDIYDSDNDIIYDDIVLEWIPYNQFNEIKETGKNGLITVYSAIWKAGPLYKKNKKSNYTRDSNKEVALKCFHNSQESIDSLINEAKKYPTKYKAFQVLYGISKNPDTEDYILVLIWSSGNEIVDDFILERQLKINDYNDMIVFEWILYSQFNDIKEIGKGGFSTVYSAEWKNGPLEFDVDKQIYKRNPNRIIALKCLYNSQSITDKFLNEVKEYSINKSSNILNIYGISQNPDTKEYIMVLQYAKDGNFNHWINKNYKYFNWGDKLSALLNIIKGLKEIHQRNLVHRDFHTGNILFLNFINNFSNCVLISDMGLCGEVDNIDETKIYGVMPYVAPEVLRGKSYKQAADIYSFGMIMYFVATGRQPFGHRAHDFDLALDICEKGVRPEISESEAPNYYIDLMKKCWNLDKNDRPNISEIDKLITLFHESYFGELYIVENEEIEIQFRQAEEYRRANLLSTENYQIVTHPQAIYTSRLLNPITKDLNSQSLDDCALPISFK</sequence>